<name>A0A853EZE7_9MICO</name>
<organism evidence="2 3">
    <name type="scientific">Sanguibacter inulinus</name>
    <dbReference type="NCBI Taxonomy" id="60922"/>
    <lineage>
        <taxon>Bacteria</taxon>
        <taxon>Bacillati</taxon>
        <taxon>Actinomycetota</taxon>
        <taxon>Actinomycetes</taxon>
        <taxon>Micrococcales</taxon>
        <taxon>Sanguibacteraceae</taxon>
        <taxon>Sanguibacter</taxon>
    </lineage>
</organism>
<keyword evidence="3" id="KW-1185">Reference proteome</keyword>
<feature type="transmembrane region" description="Helical" evidence="1">
    <location>
        <begin position="79"/>
        <end position="99"/>
    </location>
</feature>
<feature type="transmembrane region" description="Helical" evidence="1">
    <location>
        <begin position="52"/>
        <end position="73"/>
    </location>
</feature>
<comment type="caution">
    <text evidence="2">The sequence shown here is derived from an EMBL/GenBank/DDBJ whole genome shotgun (WGS) entry which is preliminary data.</text>
</comment>
<reference evidence="2 3" key="1">
    <citation type="submission" date="2020-07" db="EMBL/GenBank/DDBJ databases">
        <title>MOT database genomes.</title>
        <authorList>
            <person name="Joseph S."/>
            <person name="Aduse-Opoku J."/>
            <person name="Hashim A."/>
            <person name="Wade W."/>
            <person name="Curtis M."/>
        </authorList>
    </citation>
    <scope>NUCLEOTIDE SEQUENCE [LARGE SCALE GENOMIC DNA]</scope>
    <source>
        <strain evidence="2 3">DSM 100099</strain>
    </source>
</reference>
<keyword evidence="1" id="KW-0472">Membrane</keyword>
<dbReference type="EMBL" id="JACBYE010000061">
    <property type="protein sequence ID" value="NYS95224.1"/>
    <property type="molecule type" value="Genomic_DNA"/>
</dbReference>
<dbReference type="AlphaFoldDB" id="A0A853EZE7"/>
<proteinExistence type="predicted"/>
<keyword evidence="1" id="KW-1133">Transmembrane helix</keyword>
<protein>
    <submittedName>
        <fullName evidence="2">Uncharacterized protein</fullName>
    </submittedName>
</protein>
<evidence type="ECO:0000313" key="3">
    <source>
        <dbReference type="Proteomes" id="UP000561011"/>
    </source>
</evidence>
<evidence type="ECO:0000256" key="1">
    <source>
        <dbReference type="SAM" id="Phobius"/>
    </source>
</evidence>
<dbReference type="Proteomes" id="UP000561011">
    <property type="component" value="Unassembled WGS sequence"/>
</dbReference>
<gene>
    <name evidence="2" type="ORF">HZZ10_17045</name>
</gene>
<keyword evidence="1" id="KW-0812">Transmembrane</keyword>
<evidence type="ECO:0000313" key="2">
    <source>
        <dbReference type="EMBL" id="NYS95224.1"/>
    </source>
</evidence>
<accession>A0A853EZE7</accession>
<dbReference type="RefSeq" id="WP_179914435.1">
    <property type="nucleotide sequence ID" value="NZ_JACBYE010000061.1"/>
</dbReference>
<sequence>MTSGHDPDKHLAYYKPLPSDIDIIARLSKMQAIEEMARATSLKGRISGANRIALRSLLMNILAVMVAVIAFAFERAAPVTLILGFVVLIVAVLLILIFGPESRGADARMANVDAWIKLFDLRIDGKLSSADGPWRNHPITGIECGCHSAKDFD</sequence>